<dbReference type="CDD" id="cd19756">
    <property type="entry name" value="Bbox2"/>
    <property type="match status" value="1"/>
</dbReference>
<dbReference type="Proteomes" id="UP000265100">
    <property type="component" value="Chromosome 18"/>
</dbReference>
<dbReference type="PROSITE" id="PS50188">
    <property type="entry name" value="B302_SPRY"/>
    <property type="match status" value="1"/>
</dbReference>
<dbReference type="InterPro" id="IPR001870">
    <property type="entry name" value="B30.2/SPRY"/>
</dbReference>
<dbReference type="Gene3D" id="3.30.160.60">
    <property type="entry name" value="Classic Zinc Finger"/>
    <property type="match status" value="1"/>
</dbReference>
<feature type="transmembrane region" description="Helical" evidence="7">
    <location>
        <begin position="230"/>
        <end position="249"/>
    </location>
</feature>
<dbReference type="GO" id="GO:0005737">
    <property type="term" value="C:cytoplasm"/>
    <property type="evidence" value="ECO:0007669"/>
    <property type="project" value="UniProtKB-ARBA"/>
</dbReference>
<dbReference type="SUPFAM" id="SSF49899">
    <property type="entry name" value="Concanavalin A-like lectins/glucanases"/>
    <property type="match status" value="1"/>
</dbReference>
<evidence type="ECO:0000256" key="3">
    <source>
        <dbReference type="ARBA" id="ARBA00022771"/>
    </source>
</evidence>
<keyword evidence="7" id="KW-0472">Membrane</keyword>
<keyword evidence="4" id="KW-0862">Zinc</keyword>
<dbReference type="InterPro" id="IPR003877">
    <property type="entry name" value="SPRY_dom"/>
</dbReference>
<dbReference type="Pfam" id="PF00622">
    <property type="entry name" value="SPRY"/>
    <property type="match status" value="1"/>
</dbReference>
<dbReference type="Gene3D" id="3.30.40.10">
    <property type="entry name" value="Zinc/RING finger domain, C3HC4 (zinc finger)"/>
    <property type="match status" value="1"/>
</dbReference>
<evidence type="ECO:0000256" key="7">
    <source>
        <dbReference type="SAM" id="Phobius"/>
    </source>
</evidence>
<dbReference type="Pfam" id="PF13765">
    <property type="entry name" value="PRY"/>
    <property type="match status" value="1"/>
</dbReference>
<reference evidence="11" key="4">
    <citation type="submission" date="2025-09" db="UniProtKB">
        <authorList>
            <consortium name="Ensembl"/>
        </authorList>
    </citation>
    <scope>IDENTIFICATION</scope>
</reference>
<dbReference type="Gene3D" id="4.10.830.40">
    <property type="match status" value="1"/>
</dbReference>
<evidence type="ECO:0000256" key="2">
    <source>
        <dbReference type="ARBA" id="ARBA00022723"/>
    </source>
</evidence>
<dbReference type="InterPro" id="IPR013083">
    <property type="entry name" value="Znf_RING/FYVE/PHD"/>
</dbReference>
<dbReference type="PROSITE" id="PS00518">
    <property type="entry name" value="ZF_RING_1"/>
    <property type="match status" value="1"/>
</dbReference>
<keyword evidence="7" id="KW-0812">Transmembrane</keyword>
<dbReference type="Pfam" id="PF00643">
    <property type="entry name" value="zf-B_box"/>
    <property type="match status" value="1"/>
</dbReference>
<keyword evidence="5" id="KW-0391">Immunity</keyword>
<dbReference type="PANTHER" id="PTHR25465">
    <property type="entry name" value="B-BOX DOMAIN CONTAINING"/>
    <property type="match status" value="1"/>
</dbReference>
<feature type="domain" description="B box-type" evidence="9">
    <location>
        <begin position="142"/>
        <end position="187"/>
    </location>
</feature>
<keyword evidence="2" id="KW-0479">Metal-binding</keyword>
<keyword evidence="12" id="KW-1185">Reference proteome</keyword>
<dbReference type="Gene3D" id="2.60.120.920">
    <property type="match status" value="1"/>
</dbReference>
<evidence type="ECO:0000256" key="4">
    <source>
        <dbReference type="ARBA" id="ARBA00022833"/>
    </source>
</evidence>
<feature type="domain" description="B30.2/SPRY" evidence="10">
    <location>
        <begin position="260"/>
        <end position="454"/>
    </location>
</feature>
<dbReference type="SMART" id="SM00589">
    <property type="entry name" value="PRY"/>
    <property type="match status" value="1"/>
</dbReference>
<dbReference type="InterPro" id="IPR000315">
    <property type="entry name" value="Znf_B-box"/>
</dbReference>
<evidence type="ECO:0008006" key="13">
    <source>
        <dbReference type="Google" id="ProtNLM"/>
    </source>
</evidence>
<name>A0A3P8QIR2_ASTCA</name>
<dbReference type="InterPro" id="IPR003879">
    <property type="entry name" value="Butyrophylin_SPRY"/>
</dbReference>
<dbReference type="SUPFAM" id="SSF57845">
    <property type="entry name" value="B-box zinc-binding domain"/>
    <property type="match status" value="1"/>
</dbReference>
<protein>
    <recommendedName>
        <fullName evidence="13">E3 ubiquitin/ISG15 ligase TRIM25-like</fullName>
    </recommendedName>
</protein>
<dbReference type="GO" id="GO:0045087">
    <property type="term" value="P:innate immune response"/>
    <property type="evidence" value="ECO:0007669"/>
    <property type="project" value="UniProtKB-KW"/>
</dbReference>
<dbReference type="InterPro" id="IPR043136">
    <property type="entry name" value="B30.2/SPRY_sf"/>
</dbReference>
<sequence>MEDAEESRMEEMLMCPVCQDIFKDPRQLPCGHSMCMTCLEGLMDHSSDVPFKCPDCRAHFGQVVTVQKSYALASIAEDFRLSRRTREKQTKCVYCDYCPEKNILAVKTCTKCEVSLCKEHVKDHQKLPVFTGHPLVGPLSDLAERRCPQHEDEVLRYYCKSSRRYICSICTLEGKQLNVATETSTVLRRQLTEYMDQHFKTLMDQITESSNTVRKLQEDIHHNKQKMNSINGVTIVLLLLWFIVLYYAYNFSVENQTLTEALDEQQNRVHDIYSTIAGALMLDLNTVNHVLGVSADLKTAERVNAKLDYPNSNSRFDEAPQVLSSQCFSSGVHVWEVEAEGHWDIAVSYKSIQRKCKETSAFGNNTESWSLVHKGKGNLFACHNKTKTPVSRALQSSRIAVVVNFEEGSISFSAVDSTVTQLHEFKAELSQPVCLGLGLHHVDPPSRVSIVKAS</sequence>
<dbReference type="PANTHER" id="PTHR25465:SF73">
    <property type="entry name" value="E3 UBIQUITIN_ISG15 LIGASE TRIM25 ISOFORM X1"/>
    <property type="match status" value="1"/>
</dbReference>
<evidence type="ECO:0000259" key="10">
    <source>
        <dbReference type="PROSITE" id="PS50188"/>
    </source>
</evidence>
<reference evidence="12" key="2">
    <citation type="submission" date="2023-03" db="EMBL/GenBank/DDBJ databases">
        <authorList>
            <consortium name="Wellcome Sanger Institute Data Sharing"/>
        </authorList>
    </citation>
    <scope>NUCLEOTIDE SEQUENCE [LARGE SCALE GENOMIC DNA]</scope>
</reference>
<proteinExistence type="predicted"/>
<dbReference type="SUPFAM" id="SSF57850">
    <property type="entry name" value="RING/U-box"/>
    <property type="match status" value="1"/>
</dbReference>
<dbReference type="GO" id="GO:0008270">
    <property type="term" value="F:zinc ion binding"/>
    <property type="evidence" value="ECO:0007669"/>
    <property type="project" value="UniProtKB-KW"/>
</dbReference>
<evidence type="ECO:0000259" key="9">
    <source>
        <dbReference type="PROSITE" id="PS50119"/>
    </source>
</evidence>
<evidence type="ECO:0000313" key="12">
    <source>
        <dbReference type="Proteomes" id="UP000265100"/>
    </source>
</evidence>
<evidence type="ECO:0000256" key="1">
    <source>
        <dbReference type="ARBA" id="ARBA00022588"/>
    </source>
</evidence>
<keyword evidence="7" id="KW-1133">Transmembrane helix</keyword>
<evidence type="ECO:0000259" key="8">
    <source>
        <dbReference type="PROSITE" id="PS50089"/>
    </source>
</evidence>
<dbReference type="GeneTree" id="ENSGT00940000165001"/>
<dbReference type="InterPro" id="IPR001841">
    <property type="entry name" value="Znf_RING"/>
</dbReference>
<feature type="domain" description="RING-type" evidence="8">
    <location>
        <begin position="15"/>
        <end position="57"/>
    </location>
</feature>
<dbReference type="PRINTS" id="PR01407">
    <property type="entry name" value="BUTYPHLNCDUF"/>
</dbReference>
<dbReference type="Bgee" id="ENSACLG00000019644">
    <property type="expression patterns" value="Expressed in ovary and 5 other cell types or tissues"/>
</dbReference>
<keyword evidence="1" id="KW-0399">Innate immunity</keyword>
<dbReference type="OrthoDB" id="6105938at2759"/>
<dbReference type="Ensembl" id="ENSACLT00000029638.2">
    <property type="protein sequence ID" value="ENSACLP00000028957.2"/>
    <property type="gene ID" value="ENSACLG00000019644.2"/>
</dbReference>
<dbReference type="OMA" id="THVWEVE"/>
<evidence type="ECO:0000256" key="6">
    <source>
        <dbReference type="PROSITE-ProRule" id="PRU00024"/>
    </source>
</evidence>
<reference evidence="11" key="3">
    <citation type="submission" date="2025-08" db="UniProtKB">
        <authorList>
            <consortium name="Ensembl"/>
        </authorList>
    </citation>
    <scope>IDENTIFICATION</scope>
</reference>
<evidence type="ECO:0000256" key="5">
    <source>
        <dbReference type="ARBA" id="ARBA00022859"/>
    </source>
</evidence>
<evidence type="ECO:0000313" key="11">
    <source>
        <dbReference type="Ensembl" id="ENSACLP00000028957.2"/>
    </source>
</evidence>
<dbReference type="InterPro" id="IPR051051">
    <property type="entry name" value="E3_ubiq-ligase_TRIM/RNF"/>
</dbReference>
<dbReference type="Pfam" id="PF15227">
    <property type="entry name" value="zf-C3HC4_4"/>
    <property type="match status" value="1"/>
</dbReference>
<reference evidence="11 12" key="1">
    <citation type="submission" date="2018-05" db="EMBL/GenBank/DDBJ databases">
        <authorList>
            <person name="Datahose"/>
        </authorList>
    </citation>
    <scope>NUCLEOTIDE SEQUENCE</scope>
</reference>
<keyword evidence="3 6" id="KW-0863">Zinc-finger</keyword>
<dbReference type="InterPro" id="IPR006574">
    <property type="entry name" value="PRY"/>
</dbReference>
<dbReference type="InterPro" id="IPR017907">
    <property type="entry name" value="Znf_RING_CS"/>
</dbReference>
<accession>A0A3P8QIR2</accession>
<dbReference type="InterPro" id="IPR013320">
    <property type="entry name" value="ConA-like_dom_sf"/>
</dbReference>
<dbReference type="PROSITE" id="PS50119">
    <property type="entry name" value="ZF_BBOX"/>
    <property type="match status" value="1"/>
</dbReference>
<dbReference type="AlphaFoldDB" id="A0A3P8QIR2"/>
<organism evidence="11 12">
    <name type="scientific">Astatotilapia calliptera</name>
    <name type="common">Eastern happy</name>
    <name type="synonym">Chromis callipterus</name>
    <dbReference type="NCBI Taxonomy" id="8154"/>
    <lineage>
        <taxon>Eukaryota</taxon>
        <taxon>Metazoa</taxon>
        <taxon>Chordata</taxon>
        <taxon>Craniata</taxon>
        <taxon>Vertebrata</taxon>
        <taxon>Euteleostomi</taxon>
        <taxon>Actinopterygii</taxon>
        <taxon>Neopterygii</taxon>
        <taxon>Teleostei</taxon>
        <taxon>Neoteleostei</taxon>
        <taxon>Acanthomorphata</taxon>
        <taxon>Ovalentaria</taxon>
        <taxon>Cichlomorphae</taxon>
        <taxon>Cichliformes</taxon>
        <taxon>Cichlidae</taxon>
        <taxon>African cichlids</taxon>
        <taxon>Pseudocrenilabrinae</taxon>
        <taxon>Haplochromini</taxon>
        <taxon>Astatotilapia</taxon>
    </lineage>
</organism>
<dbReference type="PROSITE" id="PS50089">
    <property type="entry name" value="ZF_RING_2"/>
    <property type="match status" value="1"/>
</dbReference>
<dbReference type="SMART" id="SM00184">
    <property type="entry name" value="RING"/>
    <property type="match status" value="1"/>
</dbReference>